<name>X0S0S2_9ZZZZ</name>
<organism evidence="1">
    <name type="scientific">marine sediment metagenome</name>
    <dbReference type="NCBI Taxonomy" id="412755"/>
    <lineage>
        <taxon>unclassified sequences</taxon>
        <taxon>metagenomes</taxon>
        <taxon>ecological metagenomes</taxon>
    </lineage>
</organism>
<proteinExistence type="predicted"/>
<reference evidence="1" key="1">
    <citation type="journal article" date="2014" name="Front. Microbiol.">
        <title>High frequency of phylogenetically diverse reductive dehalogenase-homologous genes in deep subseafloor sedimentary metagenomes.</title>
        <authorList>
            <person name="Kawai M."/>
            <person name="Futagami T."/>
            <person name="Toyoda A."/>
            <person name="Takaki Y."/>
            <person name="Nishi S."/>
            <person name="Hori S."/>
            <person name="Arai W."/>
            <person name="Tsubouchi T."/>
            <person name="Morono Y."/>
            <person name="Uchiyama I."/>
            <person name="Ito T."/>
            <person name="Fujiyama A."/>
            <person name="Inagaki F."/>
            <person name="Takami H."/>
        </authorList>
    </citation>
    <scope>NUCLEOTIDE SEQUENCE</scope>
    <source>
        <strain evidence="1">Expedition CK06-06</strain>
    </source>
</reference>
<sequence length="54" mass="6006">YCYESLLADGARQSEHIARRIAKARHALHRANIVFDDVAEAQISPLEELADAAE</sequence>
<comment type="caution">
    <text evidence="1">The sequence shown here is derived from an EMBL/GenBank/DDBJ whole genome shotgun (WGS) entry which is preliminary data.</text>
</comment>
<protein>
    <submittedName>
        <fullName evidence="1">Uncharacterized protein</fullName>
    </submittedName>
</protein>
<evidence type="ECO:0000313" key="1">
    <source>
        <dbReference type="EMBL" id="GAF69537.1"/>
    </source>
</evidence>
<gene>
    <name evidence="1" type="ORF">S01H1_07535</name>
</gene>
<dbReference type="EMBL" id="BARS01003877">
    <property type="protein sequence ID" value="GAF69537.1"/>
    <property type="molecule type" value="Genomic_DNA"/>
</dbReference>
<accession>X0S0S2</accession>
<feature type="non-terminal residue" evidence="1">
    <location>
        <position position="1"/>
    </location>
</feature>
<dbReference type="AlphaFoldDB" id="X0S0S2"/>